<dbReference type="PROSITE" id="PS51319">
    <property type="entry name" value="TFIIS_N"/>
    <property type="match status" value="1"/>
</dbReference>
<keyword evidence="4 5" id="KW-0539">Nucleus</keyword>
<dbReference type="SMART" id="SM00510">
    <property type="entry name" value="TFS2M"/>
    <property type="match status" value="1"/>
</dbReference>
<dbReference type="InterPro" id="IPR017923">
    <property type="entry name" value="TFIIS_N"/>
</dbReference>
<dbReference type="InterPro" id="IPR035100">
    <property type="entry name" value="TF_IIS-typ"/>
</dbReference>
<evidence type="ECO:0000259" key="7">
    <source>
        <dbReference type="PROSITE" id="PS51319"/>
    </source>
</evidence>
<comment type="caution">
    <text evidence="9">The sequence shown here is derived from an EMBL/GenBank/DDBJ whole genome shotgun (WGS) entry which is preliminary data.</text>
</comment>
<dbReference type="Pfam" id="PF08711">
    <property type="entry name" value="Med26"/>
    <property type="match status" value="1"/>
</dbReference>
<comment type="subcellular location">
    <subcellularLocation>
        <location evidence="5">Nucleus</location>
    </subcellularLocation>
</comment>
<dbReference type="PROSITE" id="PS51321">
    <property type="entry name" value="TFIIS_CENTRAL"/>
    <property type="match status" value="1"/>
</dbReference>
<protein>
    <recommendedName>
        <fullName evidence="11">Transcription elongation factor TFIIS</fullName>
    </recommendedName>
</protein>
<evidence type="ECO:0000256" key="3">
    <source>
        <dbReference type="ARBA" id="ARBA00022833"/>
    </source>
</evidence>
<keyword evidence="2" id="KW-0863">Zinc-finger</keyword>
<accession>A0A813JRA5</accession>
<keyword evidence="3" id="KW-0862">Zinc</keyword>
<proteinExistence type="predicted"/>
<dbReference type="SMART" id="SM00440">
    <property type="entry name" value="ZnF_C2C2"/>
    <property type="match status" value="1"/>
</dbReference>
<dbReference type="InterPro" id="IPR035441">
    <property type="entry name" value="TFIIS/LEDGF_dom_sf"/>
</dbReference>
<evidence type="ECO:0000256" key="1">
    <source>
        <dbReference type="ARBA" id="ARBA00022723"/>
    </source>
</evidence>
<evidence type="ECO:0000256" key="5">
    <source>
        <dbReference type="PROSITE-ProRule" id="PRU00649"/>
    </source>
</evidence>
<dbReference type="GO" id="GO:0006351">
    <property type="term" value="P:DNA-templated transcription"/>
    <property type="evidence" value="ECO:0007669"/>
    <property type="project" value="InterPro"/>
</dbReference>
<dbReference type="SUPFAM" id="SSF47676">
    <property type="entry name" value="Conserved domain common to transcription factors TFIIS, elongin A, CRSP70"/>
    <property type="match status" value="1"/>
</dbReference>
<dbReference type="InterPro" id="IPR001222">
    <property type="entry name" value="Znf_TFIIS"/>
</dbReference>
<feature type="region of interest" description="Disordered" evidence="6">
    <location>
        <begin position="88"/>
        <end position="161"/>
    </location>
</feature>
<dbReference type="PIRSF" id="PIRSF006704">
    <property type="entry name" value="TF_IIS"/>
    <property type="match status" value="1"/>
</dbReference>
<evidence type="ECO:0000256" key="4">
    <source>
        <dbReference type="ARBA" id="ARBA00023242"/>
    </source>
</evidence>
<dbReference type="GO" id="GO:0008270">
    <property type="term" value="F:zinc ion binding"/>
    <property type="evidence" value="ECO:0007669"/>
    <property type="project" value="UniProtKB-KW"/>
</dbReference>
<dbReference type="GO" id="GO:0003676">
    <property type="term" value="F:nucleic acid binding"/>
    <property type="evidence" value="ECO:0007669"/>
    <property type="project" value="InterPro"/>
</dbReference>
<dbReference type="InterPro" id="IPR036575">
    <property type="entry name" value="TFIIS_cen_dom_sf"/>
</dbReference>
<keyword evidence="1" id="KW-0479">Metal-binding</keyword>
<name>A0A813JRA5_POLGL</name>
<dbReference type="Gene3D" id="2.20.25.10">
    <property type="match status" value="1"/>
</dbReference>
<evidence type="ECO:0000259" key="8">
    <source>
        <dbReference type="PROSITE" id="PS51321"/>
    </source>
</evidence>
<feature type="domain" description="TFIIS N-terminal" evidence="7">
    <location>
        <begin position="6"/>
        <end position="84"/>
    </location>
</feature>
<evidence type="ECO:0000256" key="2">
    <source>
        <dbReference type="ARBA" id="ARBA00022771"/>
    </source>
</evidence>
<dbReference type="AlphaFoldDB" id="A0A813JRA5"/>
<dbReference type="PANTHER" id="PTHR11477">
    <property type="entry name" value="TRANSCRIPTION FACTOR S-II ZINC FINGER DOMAIN-CONTAINING PROTEIN"/>
    <property type="match status" value="1"/>
</dbReference>
<dbReference type="EMBL" id="CAJNNW010025971">
    <property type="protein sequence ID" value="CAE8681576.1"/>
    <property type="molecule type" value="Genomic_DNA"/>
</dbReference>
<dbReference type="Gene3D" id="1.10.472.30">
    <property type="entry name" value="Transcription elongation factor S-II, central domain"/>
    <property type="match status" value="1"/>
</dbReference>
<evidence type="ECO:0000313" key="10">
    <source>
        <dbReference type="Proteomes" id="UP000626109"/>
    </source>
</evidence>
<dbReference type="SUPFAM" id="SSF46942">
    <property type="entry name" value="Elongation factor TFIIS domain 2"/>
    <property type="match status" value="1"/>
</dbReference>
<dbReference type="Proteomes" id="UP000626109">
    <property type="component" value="Unassembled WGS sequence"/>
</dbReference>
<dbReference type="GO" id="GO:0005634">
    <property type="term" value="C:nucleus"/>
    <property type="evidence" value="ECO:0007669"/>
    <property type="project" value="UniProtKB-SubCell"/>
</dbReference>
<dbReference type="PANTHER" id="PTHR11477:SF0">
    <property type="entry name" value="IP08861P-RELATED"/>
    <property type="match status" value="1"/>
</dbReference>
<sequence length="330" mass="35743">MEALASEVRRLGDILGKSPPASAEDLLEALGTLQSIGSLPTEVLSATRIGLTTGRVSKDCSKPEEVRIRAKGLVEAWRQDVRRWRAAASGSADEETHLATSPAGQRKRQREASCSSASSAPLRSIGSSPPDPEVLEQTSPQRERVRQKLSEALSHASDEAQPLVKDGTTVLVPLALKQPLPVADRLAAEIEAALCQQLRAGREYGNQARSLIFNLKDPANHDFRVSVLSGTLEPKSLPQMSSEEMASQAKTAQRAKMRKESFEATALKPPEESLTDRFTCDRCQGTETSYSQSTAVESCVRSGGEPVETLVTFVTCMVCGHRWTQRSGFA</sequence>
<evidence type="ECO:0008006" key="11">
    <source>
        <dbReference type="Google" id="ProtNLM"/>
    </source>
</evidence>
<reference evidence="9" key="1">
    <citation type="submission" date="2021-02" db="EMBL/GenBank/DDBJ databases">
        <authorList>
            <person name="Dougan E. K."/>
            <person name="Rhodes N."/>
            <person name="Thang M."/>
            <person name="Chan C."/>
        </authorList>
    </citation>
    <scope>NUCLEOTIDE SEQUENCE</scope>
</reference>
<evidence type="ECO:0000256" key="6">
    <source>
        <dbReference type="SAM" id="MobiDB-lite"/>
    </source>
</evidence>
<organism evidence="9 10">
    <name type="scientific">Polarella glacialis</name>
    <name type="common">Dinoflagellate</name>
    <dbReference type="NCBI Taxonomy" id="89957"/>
    <lineage>
        <taxon>Eukaryota</taxon>
        <taxon>Sar</taxon>
        <taxon>Alveolata</taxon>
        <taxon>Dinophyceae</taxon>
        <taxon>Suessiales</taxon>
        <taxon>Suessiaceae</taxon>
        <taxon>Polarella</taxon>
    </lineage>
</organism>
<feature type="domain" description="TFIIS central" evidence="8">
    <location>
        <begin position="141"/>
        <end position="273"/>
    </location>
</feature>
<gene>
    <name evidence="9" type="ORF">PGLA2088_LOCUS22494</name>
</gene>
<evidence type="ECO:0000313" key="9">
    <source>
        <dbReference type="EMBL" id="CAE8681576.1"/>
    </source>
</evidence>
<dbReference type="Gene3D" id="1.20.930.10">
    <property type="entry name" value="Conserved domain common to transcription factors TFIIS, elongin A, CRSP70"/>
    <property type="match status" value="1"/>
</dbReference>
<feature type="compositionally biased region" description="Low complexity" evidence="6">
    <location>
        <begin position="112"/>
        <end position="128"/>
    </location>
</feature>
<dbReference type="InterPro" id="IPR003618">
    <property type="entry name" value="TFIIS_cen_dom"/>
</dbReference>
<dbReference type="Pfam" id="PF07500">
    <property type="entry name" value="TFIIS_M"/>
    <property type="match status" value="1"/>
</dbReference>